<evidence type="ECO:0000313" key="2">
    <source>
        <dbReference type="EMBL" id="RSH86440.1"/>
    </source>
</evidence>
<dbReference type="Proteomes" id="UP000279236">
    <property type="component" value="Unassembled WGS sequence"/>
</dbReference>
<proteinExistence type="predicted"/>
<sequence length="823" mass="88982">MPVASTRGRGRRSINAKYDRVLCLARNKPPATASTLLPDRQSAQAKARTVAQRALDRQAELIEKLGFAPPLPSSSATAQVGRTFVSPRFGTGQREAHTWPAADRAETNPCHAPPVSVPAPQWLFDAAGGTYQQKSITIPPSLTHQNVTELRAPESWANCAASTAFQPPLPSSHTWPGQAATDAMAAPRMPHSAPEFAQTAHHPSTLSHAQGLTHTVPLLLTPYGLVSTDGRPVLLPGTHSGTPQQLDLPSFPVLQWAPQRNFQPAIQQTPGALSQRSVHFPTPSNSYHVHDTPQWHPHDDIPQALPVPASPGPLRVPRDSGHSREPFPQPRALTPPYSPQLLPLQEPPRVVLYSPDLTSHYYGSDEELSFEHNSLQDTRKTLNDNPSLPTHVPFIDDQSFDDGANNLAVWSKSDIDWAKPTQTWSASNHEWEGESLGRRSGSDSPASQWSTPDSGALDISQHHETTKESWCEPLLPQSHGTPPPPPLPLAPSAAAELAEASDEYAPGTEVGHLAEEQNASQVEPVIVVEHLSQEQRPGYDLQEHTGSDLKEPFTDGKLGHLCGSPHLPHCASPLDNAPVAPDEDELLLKDDDSIPGGVCMDMDADMDLQLRTTQVHDDPPSAAMLFTGAPPTPAATTSSAIPITSPTPTAWHMATPRHDSNPGALPTPSRMRRATERAWTTLAAMQRVSDPVGLATPAPDFPDSPARAPSKVDPYAGSRTAWGPDTSVGSQDELESIASFSDVSERPPMPTLGEQQQRSDPAPPHATFSDHPLSVGVQQVEEGRYTPTPTPPREVNKVVKRVRFAGLDDDDDDIGFTIWRDGY</sequence>
<dbReference type="GeneID" id="39589238"/>
<feature type="compositionally biased region" description="Polar residues" evidence="1">
    <location>
        <begin position="275"/>
        <end position="287"/>
    </location>
</feature>
<dbReference type="EMBL" id="RSCE01000002">
    <property type="protein sequence ID" value="RSH86440.1"/>
    <property type="molecule type" value="Genomic_DNA"/>
</dbReference>
<gene>
    <name evidence="2" type="ORF">EHS24_004695</name>
</gene>
<name>A0A427Y5U1_9TREE</name>
<dbReference type="RefSeq" id="XP_028479225.1">
    <property type="nucleotide sequence ID" value="XM_028620253.1"/>
</dbReference>
<dbReference type="AlphaFoldDB" id="A0A427Y5U1"/>
<reference evidence="2 3" key="1">
    <citation type="submission" date="2018-11" db="EMBL/GenBank/DDBJ databases">
        <title>Genome sequence of Apiotrichum porosum DSM 27194.</title>
        <authorList>
            <person name="Aliyu H."/>
            <person name="Gorte O."/>
            <person name="Ochsenreither K."/>
        </authorList>
    </citation>
    <scope>NUCLEOTIDE SEQUENCE [LARGE SCALE GENOMIC DNA]</scope>
    <source>
        <strain evidence="2 3">DSM 27194</strain>
    </source>
</reference>
<comment type="caution">
    <text evidence="2">The sequence shown here is derived from an EMBL/GenBank/DDBJ whole genome shotgun (WGS) entry which is preliminary data.</text>
</comment>
<feature type="compositionally biased region" description="Basic and acidic residues" evidence="1">
    <location>
        <begin position="316"/>
        <end position="325"/>
    </location>
</feature>
<accession>A0A427Y5U1</accession>
<feature type="region of interest" description="Disordered" evidence="1">
    <location>
        <begin position="651"/>
        <end position="671"/>
    </location>
</feature>
<protein>
    <submittedName>
        <fullName evidence="2">Uncharacterized protein</fullName>
    </submittedName>
</protein>
<feature type="compositionally biased region" description="Basic and acidic residues" evidence="1">
    <location>
        <begin position="288"/>
        <end position="301"/>
    </location>
</feature>
<feature type="compositionally biased region" description="Polar residues" evidence="1">
    <location>
        <begin position="442"/>
        <end position="453"/>
    </location>
</feature>
<feature type="region of interest" description="Disordered" evidence="1">
    <location>
        <begin position="693"/>
        <end position="777"/>
    </location>
</feature>
<feature type="region of interest" description="Disordered" evidence="1">
    <location>
        <begin position="380"/>
        <end position="399"/>
    </location>
</feature>
<feature type="compositionally biased region" description="Basic and acidic residues" evidence="1">
    <location>
        <begin position="429"/>
        <end position="441"/>
    </location>
</feature>
<feature type="region of interest" description="Disordered" evidence="1">
    <location>
        <begin position="424"/>
        <end position="504"/>
    </location>
</feature>
<feature type="compositionally biased region" description="Basic and acidic residues" evidence="1">
    <location>
        <begin position="460"/>
        <end position="470"/>
    </location>
</feature>
<evidence type="ECO:0000313" key="3">
    <source>
        <dbReference type="Proteomes" id="UP000279236"/>
    </source>
</evidence>
<feature type="region of interest" description="Disordered" evidence="1">
    <location>
        <begin position="275"/>
        <end position="340"/>
    </location>
</feature>
<organism evidence="2 3">
    <name type="scientific">Apiotrichum porosum</name>
    <dbReference type="NCBI Taxonomy" id="105984"/>
    <lineage>
        <taxon>Eukaryota</taxon>
        <taxon>Fungi</taxon>
        <taxon>Dikarya</taxon>
        <taxon>Basidiomycota</taxon>
        <taxon>Agaricomycotina</taxon>
        <taxon>Tremellomycetes</taxon>
        <taxon>Trichosporonales</taxon>
        <taxon>Trichosporonaceae</taxon>
        <taxon>Apiotrichum</taxon>
    </lineage>
</organism>
<evidence type="ECO:0000256" key="1">
    <source>
        <dbReference type="SAM" id="MobiDB-lite"/>
    </source>
</evidence>
<keyword evidence="3" id="KW-1185">Reference proteome</keyword>